<feature type="compositionally biased region" description="Low complexity" evidence="1">
    <location>
        <begin position="548"/>
        <end position="568"/>
    </location>
</feature>
<feature type="compositionally biased region" description="Polar residues" evidence="1">
    <location>
        <begin position="903"/>
        <end position="938"/>
    </location>
</feature>
<name>A0ABQ7KKM6_BRACM</name>
<feature type="compositionally biased region" description="Polar residues" evidence="1">
    <location>
        <begin position="947"/>
        <end position="956"/>
    </location>
</feature>
<sequence length="965" mass="108211">MAEEGIKTTSGDQTLTPSSKCSRKTLPWITLVRRSTSKRDQDKGGAVWIRSGHSWKGKATLQPVQACEASQHPASLDFTCFQSHFEIPFFLMDSNELSMVEETRSRSEEKKERENECAWSSWIKTAWESCGIWSNHEKEEPLKVRAAEKDQTASLEEIQVKVEPLREVAAEEGQTARLEEIQVKVESLKEVAAEEGQTARLEVHEAKGVIYSLRQGKDELYQLVGRLREVESELSMVKTHTASPSWCQGRRKQNVIFGFLMGEICELINNKADRWKRGTSCKKGKLRKLSKMWVMMSRLWRKDIKESMQVGECLYSAYIGESVESSGVMRKLETKGADEPVTKEEWDEFVKTTPLDHERGNGTESGEQEQNQEDSGLHDQDTSQEVENNVQSSGEVDEVQSSGEVDEVQSSREERVRPASSEEEQVEPASLPWITLVRRSTSKRDQDKGGAVWIRSGHSWKGKATLQPVQACEASQQPASLDFTCFQSHFEIPFPVPACRDALPLSINGHMPSLVKAKHDQTVNFFSRSPLADPSPLWTGESVPLFPSSPASSKPWSSSSDTDSLPPSCAKWDGSSAAAGVGVRQGQKMGLACGSARREEKEERGNEWGWFSQMKATLKRCGVWRNHEKEESLKGKAAEKDQTARETSGNCFSLEESTLLEKIEDVYENKISLRRVYEVKKVISGGKPGREEFNNHVRKLQHLWVELQGLRSHVDGDTTQEQETVLKLLASMESSYGWLVEMVLRGEQLPEMEEICGLIRRAYEIMRDDERLTMSRSESSWKPTGSMSESFQKLTMSRSEGSWRLTGSRSEGFRKKRRCRMLSKASINIGKGRKRVVGELEDSGVLREQEKGSGADDRITRKEWRVESSNPTSEAERTTPLDHERGNGTESHEQVHNQEDSGQHNQEVTQEVESGAQSSGDGQRESTGSDESGTQSSGDWEVDPDGSNESGAQSSCAKLGHGMYG</sequence>
<feature type="compositionally biased region" description="Basic and acidic residues" evidence="1">
    <location>
        <begin position="847"/>
        <end position="866"/>
    </location>
</feature>
<proteinExistence type="predicted"/>
<feature type="compositionally biased region" description="Polar residues" evidence="1">
    <location>
        <begin position="383"/>
        <end position="403"/>
    </location>
</feature>
<accession>A0ABQ7KKM6</accession>
<feature type="compositionally biased region" description="Basic and acidic residues" evidence="1">
    <location>
        <begin position="874"/>
        <end position="902"/>
    </location>
</feature>
<evidence type="ECO:0000313" key="2">
    <source>
        <dbReference type="EMBL" id="KAG5374065.1"/>
    </source>
</evidence>
<keyword evidence="3" id="KW-1185">Reference proteome</keyword>
<feature type="region of interest" description="Disordered" evidence="1">
    <location>
        <begin position="1"/>
        <end position="20"/>
    </location>
</feature>
<protein>
    <submittedName>
        <fullName evidence="2">Uncharacterized protein</fullName>
    </submittedName>
</protein>
<feature type="compositionally biased region" description="Basic and acidic residues" evidence="1">
    <location>
        <begin position="331"/>
        <end position="361"/>
    </location>
</feature>
<comment type="caution">
    <text evidence="2">The sequence shown here is derived from an EMBL/GenBank/DDBJ whole genome shotgun (WGS) entry which is preliminary data.</text>
</comment>
<reference evidence="2 3" key="1">
    <citation type="submission" date="2021-03" db="EMBL/GenBank/DDBJ databases">
        <authorList>
            <person name="King G.J."/>
            <person name="Bancroft I."/>
            <person name="Baten A."/>
            <person name="Bloomfield J."/>
            <person name="Borpatragohain P."/>
            <person name="He Z."/>
            <person name="Irish N."/>
            <person name="Irwin J."/>
            <person name="Liu K."/>
            <person name="Mauleon R.P."/>
            <person name="Moore J."/>
            <person name="Morris R."/>
            <person name="Ostergaard L."/>
            <person name="Wang B."/>
            <person name="Wells R."/>
        </authorList>
    </citation>
    <scope>NUCLEOTIDE SEQUENCE [LARGE SCALE GENOMIC DNA]</scope>
    <source>
        <strain evidence="2">R-o-18</strain>
        <tissue evidence="2">Leaf</tissue>
    </source>
</reference>
<organism evidence="2 3">
    <name type="scientific">Brassica rapa subsp. trilocularis</name>
    <dbReference type="NCBI Taxonomy" id="1813537"/>
    <lineage>
        <taxon>Eukaryota</taxon>
        <taxon>Viridiplantae</taxon>
        <taxon>Streptophyta</taxon>
        <taxon>Embryophyta</taxon>
        <taxon>Tracheophyta</taxon>
        <taxon>Spermatophyta</taxon>
        <taxon>Magnoliopsida</taxon>
        <taxon>eudicotyledons</taxon>
        <taxon>Gunneridae</taxon>
        <taxon>Pentapetalae</taxon>
        <taxon>rosids</taxon>
        <taxon>malvids</taxon>
        <taxon>Brassicales</taxon>
        <taxon>Brassicaceae</taxon>
        <taxon>Brassiceae</taxon>
        <taxon>Brassica</taxon>
    </lineage>
</organism>
<feature type="region of interest" description="Disordered" evidence="1">
    <location>
        <begin position="847"/>
        <end position="965"/>
    </location>
</feature>
<evidence type="ECO:0000256" key="1">
    <source>
        <dbReference type="SAM" id="MobiDB-lite"/>
    </source>
</evidence>
<feature type="compositionally biased region" description="Polar residues" evidence="1">
    <location>
        <begin position="7"/>
        <end position="20"/>
    </location>
</feature>
<dbReference type="EMBL" id="JADBGQ010000049">
    <property type="protein sequence ID" value="KAG5374065.1"/>
    <property type="molecule type" value="Genomic_DNA"/>
</dbReference>
<dbReference type="Proteomes" id="UP000823674">
    <property type="component" value="Unassembled WGS sequence"/>
</dbReference>
<feature type="region of interest" description="Disordered" evidence="1">
    <location>
        <begin position="548"/>
        <end position="571"/>
    </location>
</feature>
<evidence type="ECO:0000313" key="3">
    <source>
        <dbReference type="Proteomes" id="UP000823674"/>
    </source>
</evidence>
<feature type="region of interest" description="Disordered" evidence="1">
    <location>
        <begin position="331"/>
        <end position="428"/>
    </location>
</feature>
<gene>
    <name evidence="2" type="primary">SC179g500240.1_BraROA</name>
    <name evidence="2" type="ORF">IGI04_042628</name>
</gene>